<dbReference type="AlphaFoldDB" id="A0A1S3HID9"/>
<dbReference type="PANTHER" id="PTHR43806">
    <property type="entry name" value="PEPTIDASE S8"/>
    <property type="match status" value="1"/>
</dbReference>
<dbReference type="InterPro" id="IPR050131">
    <property type="entry name" value="Peptidase_S8_subtilisin-like"/>
</dbReference>
<keyword evidence="4 5" id="KW-0720">Serine protease</keyword>
<feature type="signal peptide" evidence="6">
    <location>
        <begin position="1"/>
        <end position="20"/>
    </location>
</feature>
<dbReference type="Pfam" id="PF00082">
    <property type="entry name" value="Peptidase_S8"/>
    <property type="match status" value="1"/>
</dbReference>
<dbReference type="GO" id="GO:0005615">
    <property type="term" value="C:extracellular space"/>
    <property type="evidence" value="ECO:0007669"/>
    <property type="project" value="TreeGrafter"/>
</dbReference>
<dbReference type="GO" id="GO:0006508">
    <property type="term" value="P:proteolysis"/>
    <property type="evidence" value="ECO:0007669"/>
    <property type="project" value="UniProtKB-KW"/>
</dbReference>
<dbReference type="OrthoDB" id="10256524at2759"/>
<comment type="similarity">
    <text evidence="1 5">Belongs to the peptidase S8 family.</text>
</comment>
<evidence type="ECO:0000313" key="8">
    <source>
        <dbReference type="Proteomes" id="UP000085678"/>
    </source>
</evidence>
<dbReference type="PROSITE" id="PS00137">
    <property type="entry name" value="SUBTILASE_HIS"/>
    <property type="match status" value="1"/>
</dbReference>
<dbReference type="PRINTS" id="PR00723">
    <property type="entry name" value="SUBTILISIN"/>
</dbReference>
<evidence type="ECO:0000256" key="4">
    <source>
        <dbReference type="ARBA" id="ARBA00022825"/>
    </source>
</evidence>
<protein>
    <submittedName>
        <fullName evidence="9">Uncharacterized protein LOC106155450</fullName>
    </submittedName>
</protein>
<sequence length="445" mass="47890">MQLSALAGILVLGLLAMAVAYPSGGSEYNITSRDAPQAPLRKKRDHVDIRKRLQALAVLKVSEEESLVPLIEYTDGSGVANQYIARLLPGADYGQITRIIKGAENSQEVKFSKERDFVILRNISASDLLKLRRLIDVIEEIEQDVKAKLNTEYCSNEYTVSSRSGLWGLDTLDGVPGDSKFRSWGDGAGIDVYVADTGINPDHRDFTGRVTIGWPKSTSVDSNGHGTHVASIIGGEKYGVAKRANIISLKICDYSCPTSGILQSLLWIEQRVKKSGRLSVVNLSIGGPYNRVLNDAVDDVIEAGIPVVVAAGNDYASDACDFSPASSAASLTVGAFNANYERARFSNLGPCVDLYAPGESITAASYWNKYGSTTMSGTSMAAPFVTGAVAALLQVLRDNGKISSPSAEVINYAEIYIKEQAKCGKLSNVKDDHLVLYTPCLEVFS</sequence>
<dbReference type="GO" id="GO:0004252">
    <property type="term" value="F:serine-type endopeptidase activity"/>
    <property type="evidence" value="ECO:0007669"/>
    <property type="project" value="UniProtKB-UniRule"/>
</dbReference>
<accession>A0A1S3HID9</accession>
<evidence type="ECO:0000256" key="3">
    <source>
        <dbReference type="ARBA" id="ARBA00022801"/>
    </source>
</evidence>
<organism evidence="8 9">
    <name type="scientific">Lingula anatina</name>
    <name type="common">Brachiopod</name>
    <name type="synonym">Lingula unguis</name>
    <dbReference type="NCBI Taxonomy" id="7574"/>
    <lineage>
        <taxon>Eukaryota</taxon>
        <taxon>Metazoa</taxon>
        <taxon>Spiralia</taxon>
        <taxon>Lophotrochozoa</taxon>
        <taxon>Brachiopoda</taxon>
        <taxon>Linguliformea</taxon>
        <taxon>Lingulata</taxon>
        <taxon>Lingulida</taxon>
        <taxon>Linguloidea</taxon>
        <taxon>Lingulidae</taxon>
        <taxon>Lingula</taxon>
    </lineage>
</organism>
<dbReference type="InterPro" id="IPR034193">
    <property type="entry name" value="PCSK9_ProteinaseK-like"/>
</dbReference>
<reference evidence="9" key="1">
    <citation type="submission" date="2025-08" db="UniProtKB">
        <authorList>
            <consortium name="RefSeq"/>
        </authorList>
    </citation>
    <scope>IDENTIFICATION</scope>
    <source>
        <tissue evidence="9">Gonads</tissue>
    </source>
</reference>
<dbReference type="InParanoid" id="A0A1S3HID9"/>
<dbReference type="PROSITE" id="PS00138">
    <property type="entry name" value="SUBTILASE_SER"/>
    <property type="match status" value="1"/>
</dbReference>
<dbReference type="InterPro" id="IPR022398">
    <property type="entry name" value="Peptidase_S8_His-AS"/>
</dbReference>
<feature type="active site" description="Charge relay system" evidence="5">
    <location>
        <position position="225"/>
    </location>
</feature>
<keyword evidence="8" id="KW-1185">Reference proteome</keyword>
<dbReference type="SUPFAM" id="SSF52743">
    <property type="entry name" value="Subtilisin-like"/>
    <property type="match status" value="1"/>
</dbReference>
<name>A0A1S3HID9_LINAN</name>
<dbReference type="InterPro" id="IPR023828">
    <property type="entry name" value="Peptidase_S8_Ser-AS"/>
</dbReference>
<dbReference type="PROSITE" id="PS51892">
    <property type="entry name" value="SUBTILASE"/>
    <property type="match status" value="1"/>
</dbReference>
<dbReference type="Proteomes" id="UP000085678">
    <property type="component" value="Unplaced"/>
</dbReference>
<feature type="domain" description="Peptidase S8/S53" evidence="7">
    <location>
        <begin position="187"/>
        <end position="398"/>
    </location>
</feature>
<keyword evidence="6" id="KW-0732">Signal</keyword>
<dbReference type="GeneID" id="106155450"/>
<evidence type="ECO:0000256" key="2">
    <source>
        <dbReference type="ARBA" id="ARBA00022670"/>
    </source>
</evidence>
<dbReference type="InterPro" id="IPR000209">
    <property type="entry name" value="Peptidase_S8/S53_dom"/>
</dbReference>
<feature type="active site" description="Charge relay system" evidence="5">
    <location>
        <position position="379"/>
    </location>
</feature>
<feature type="active site" description="Charge relay system" evidence="5">
    <location>
        <position position="196"/>
    </location>
</feature>
<dbReference type="InterPro" id="IPR036852">
    <property type="entry name" value="Peptidase_S8/S53_dom_sf"/>
</dbReference>
<dbReference type="CDD" id="cd04077">
    <property type="entry name" value="Peptidases_S8_PCSK9_ProteinaseK_like"/>
    <property type="match status" value="1"/>
</dbReference>
<evidence type="ECO:0000256" key="1">
    <source>
        <dbReference type="ARBA" id="ARBA00011073"/>
    </source>
</evidence>
<evidence type="ECO:0000313" key="9">
    <source>
        <dbReference type="RefSeq" id="XP_013385767.1"/>
    </source>
</evidence>
<dbReference type="PANTHER" id="PTHR43806:SF11">
    <property type="entry name" value="CEREVISIN-RELATED"/>
    <property type="match status" value="1"/>
</dbReference>
<evidence type="ECO:0000256" key="5">
    <source>
        <dbReference type="PROSITE-ProRule" id="PRU01240"/>
    </source>
</evidence>
<keyword evidence="3 5" id="KW-0378">Hydrolase</keyword>
<feature type="chain" id="PRO_5010328058" evidence="6">
    <location>
        <begin position="21"/>
        <end position="445"/>
    </location>
</feature>
<dbReference type="KEGG" id="lak:106155450"/>
<dbReference type="Gene3D" id="3.40.50.200">
    <property type="entry name" value="Peptidase S8/S53 domain"/>
    <property type="match status" value="1"/>
</dbReference>
<dbReference type="InterPro" id="IPR015500">
    <property type="entry name" value="Peptidase_S8_subtilisin-rel"/>
</dbReference>
<dbReference type="RefSeq" id="XP_013385767.1">
    <property type="nucleotide sequence ID" value="XM_013530313.1"/>
</dbReference>
<proteinExistence type="inferred from homology"/>
<gene>
    <name evidence="9" type="primary">LOC106155450</name>
</gene>
<evidence type="ECO:0000256" key="6">
    <source>
        <dbReference type="SAM" id="SignalP"/>
    </source>
</evidence>
<keyword evidence="2 5" id="KW-0645">Protease</keyword>
<evidence type="ECO:0000259" key="7">
    <source>
        <dbReference type="Pfam" id="PF00082"/>
    </source>
</evidence>